<dbReference type="InterPro" id="IPR050164">
    <property type="entry name" value="Peptidase_C19"/>
</dbReference>
<evidence type="ECO:0000256" key="5">
    <source>
        <dbReference type="ARBA" id="ARBA00022786"/>
    </source>
</evidence>
<accession>A0A5C3F425</accession>
<feature type="compositionally biased region" description="Basic and acidic residues" evidence="8">
    <location>
        <begin position="1339"/>
        <end position="1351"/>
    </location>
</feature>
<dbReference type="PROSITE" id="PS00972">
    <property type="entry name" value="USP_1"/>
    <property type="match status" value="1"/>
</dbReference>
<keyword evidence="5" id="KW-0833">Ubl conjugation pathway</keyword>
<evidence type="ECO:0000259" key="9">
    <source>
        <dbReference type="PROSITE" id="PS50235"/>
    </source>
</evidence>
<dbReference type="GO" id="GO:0005829">
    <property type="term" value="C:cytosol"/>
    <property type="evidence" value="ECO:0007669"/>
    <property type="project" value="TreeGrafter"/>
</dbReference>
<feature type="compositionally biased region" description="Low complexity" evidence="8">
    <location>
        <begin position="1215"/>
        <end position="1240"/>
    </location>
</feature>
<feature type="compositionally biased region" description="Polar residues" evidence="8">
    <location>
        <begin position="256"/>
        <end position="267"/>
    </location>
</feature>
<keyword evidence="6" id="KW-0378">Hydrolase</keyword>
<keyword evidence="4" id="KW-0645">Protease</keyword>
<comment type="catalytic activity">
    <reaction evidence="1">
        <text>Thiol-dependent hydrolysis of ester, thioester, amide, peptide and isopeptide bonds formed by the C-terminal Gly of ubiquitin (a 76-residue protein attached to proteins as an intracellular targeting signal).</text>
        <dbReference type="EC" id="3.4.19.12"/>
    </reaction>
</comment>
<reference evidence="10 11" key="1">
    <citation type="submission" date="2018-03" db="EMBL/GenBank/DDBJ databases">
        <authorList>
            <person name="Guldener U."/>
        </authorList>
    </citation>
    <scope>NUCLEOTIDE SEQUENCE [LARGE SCALE GENOMIC DNA]</scope>
    <source>
        <strain evidence="10 11">DAOM196992</strain>
    </source>
</reference>
<feature type="compositionally biased region" description="Polar residues" evidence="8">
    <location>
        <begin position="1266"/>
        <end position="1284"/>
    </location>
</feature>
<feature type="compositionally biased region" description="Low complexity" evidence="8">
    <location>
        <begin position="1060"/>
        <end position="1069"/>
    </location>
</feature>
<evidence type="ECO:0000256" key="1">
    <source>
        <dbReference type="ARBA" id="ARBA00000707"/>
    </source>
</evidence>
<dbReference type="Proteomes" id="UP000323386">
    <property type="component" value="Unassembled WGS sequence"/>
</dbReference>
<dbReference type="GO" id="GO:0016579">
    <property type="term" value="P:protein deubiquitination"/>
    <property type="evidence" value="ECO:0007669"/>
    <property type="project" value="InterPro"/>
</dbReference>
<dbReference type="Pfam" id="PF00443">
    <property type="entry name" value="UCH"/>
    <property type="match status" value="1"/>
</dbReference>
<organism evidence="10 11">
    <name type="scientific">Pseudozyma flocculosa</name>
    <dbReference type="NCBI Taxonomy" id="84751"/>
    <lineage>
        <taxon>Eukaryota</taxon>
        <taxon>Fungi</taxon>
        <taxon>Dikarya</taxon>
        <taxon>Basidiomycota</taxon>
        <taxon>Ustilaginomycotina</taxon>
        <taxon>Ustilaginomycetes</taxon>
        <taxon>Ustilaginales</taxon>
        <taxon>Ustilaginaceae</taxon>
        <taxon>Pseudozyma</taxon>
    </lineage>
</organism>
<feature type="region of interest" description="Disordered" evidence="8">
    <location>
        <begin position="1266"/>
        <end position="1351"/>
    </location>
</feature>
<feature type="compositionally biased region" description="Basic and acidic residues" evidence="8">
    <location>
        <begin position="827"/>
        <end position="837"/>
    </location>
</feature>
<feature type="region of interest" description="Disordered" evidence="8">
    <location>
        <begin position="100"/>
        <end position="162"/>
    </location>
</feature>
<feature type="compositionally biased region" description="Low complexity" evidence="8">
    <location>
        <begin position="1316"/>
        <end position="1338"/>
    </location>
</feature>
<feature type="compositionally biased region" description="Basic and acidic residues" evidence="8">
    <location>
        <begin position="738"/>
        <end position="755"/>
    </location>
</feature>
<feature type="compositionally biased region" description="Acidic residues" evidence="8">
    <location>
        <begin position="878"/>
        <end position="887"/>
    </location>
</feature>
<dbReference type="GO" id="GO:0004843">
    <property type="term" value="F:cysteine-type deubiquitinase activity"/>
    <property type="evidence" value="ECO:0007669"/>
    <property type="project" value="UniProtKB-EC"/>
</dbReference>
<dbReference type="PROSITE" id="PS50235">
    <property type="entry name" value="USP_3"/>
    <property type="match status" value="1"/>
</dbReference>
<feature type="region of interest" description="Disordered" evidence="8">
    <location>
        <begin position="394"/>
        <end position="556"/>
    </location>
</feature>
<evidence type="ECO:0000313" key="10">
    <source>
        <dbReference type="EMBL" id="SPO38021.1"/>
    </source>
</evidence>
<evidence type="ECO:0000256" key="4">
    <source>
        <dbReference type="ARBA" id="ARBA00022670"/>
    </source>
</evidence>
<comment type="similarity">
    <text evidence="2">Belongs to the peptidase C19 family.</text>
</comment>
<feature type="region of interest" description="Disordered" evidence="8">
    <location>
        <begin position="242"/>
        <end position="272"/>
    </location>
</feature>
<proteinExistence type="inferred from homology"/>
<evidence type="ECO:0000256" key="3">
    <source>
        <dbReference type="ARBA" id="ARBA00012759"/>
    </source>
</evidence>
<keyword evidence="11" id="KW-1185">Reference proteome</keyword>
<dbReference type="InterPro" id="IPR018200">
    <property type="entry name" value="USP_CS"/>
</dbReference>
<evidence type="ECO:0000256" key="7">
    <source>
        <dbReference type="ARBA" id="ARBA00022807"/>
    </source>
</evidence>
<feature type="compositionally biased region" description="Basic and acidic residues" evidence="8">
    <location>
        <begin position="1030"/>
        <end position="1041"/>
    </location>
</feature>
<feature type="region of interest" description="Disordered" evidence="8">
    <location>
        <begin position="634"/>
        <end position="666"/>
    </location>
</feature>
<gene>
    <name evidence="10" type="ORF">PSFLO_03498</name>
</gene>
<dbReference type="SUPFAM" id="SSF54001">
    <property type="entry name" value="Cysteine proteinases"/>
    <property type="match status" value="1"/>
</dbReference>
<dbReference type="Gene3D" id="3.90.70.10">
    <property type="entry name" value="Cysteine proteinases"/>
    <property type="match status" value="3"/>
</dbReference>
<feature type="region of interest" description="Disordered" evidence="8">
    <location>
        <begin position="1010"/>
        <end position="1044"/>
    </location>
</feature>
<feature type="domain" description="USP" evidence="9">
    <location>
        <begin position="38"/>
        <end position="1383"/>
    </location>
</feature>
<evidence type="ECO:0000313" key="11">
    <source>
        <dbReference type="Proteomes" id="UP000323386"/>
    </source>
</evidence>
<feature type="compositionally biased region" description="Polar residues" evidence="8">
    <location>
        <begin position="1144"/>
        <end position="1157"/>
    </location>
</feature>
<protein>
    <recommendedName>
        <fullName evidence="3">ubiquitinyl hydrolase 1</fullName>
        <ecNumber evidence="3">3.4.19.12</ecNumber>
    </recommendedName>
</protein>
<evidence type="ECO:0000256" key="6">
    <source>
        <dbReference type="ARBA" id="ARBA00022801"/>
    </source>
</evidence>
<dbReference type="PANTHER" id="PTHR24006">
    <property type="entry name" value="UBIQUITIN CARBOXYL-TERMINAL HYDROLASE"/>
    <property type="match status" value="1"/>
</dbReference>
<dbReference type="PROSITE" id="PS00973">
    <property type="entry name" value="USP_2"/>
    <property type="match status" value="1"/>
</dbReference>
<evidence type="ECO:0000256" key="8">
    <source>
        <dbReference type="SAM" id="MobiDB-lite"/>
    </source>
</evidence>
<evidence type="ECO:0000256" key="2">
    <source>
        <dbReference type="ARBA" id="ARBA00009085"/>
    </source>
</evidence>
<dbReference type="EC" id="3.4.19.12" evidence="3"/>
<dbReference type="PANTHER" id="PTHR24006:SF888">
    <property type="entry name" value="UBIQUITIN CARBOXYL-TERMINAL HYDROLASE 30"/>
    <property type="match status" value="1"/>
</dbReference>
<sequence>MVYPRNPYSTPNVSFFGGSGSGSKANGAALRFDPAPHPGLVNLGNTCFLNAVLQAMGGTRQFKLLLQGPSEQLQDHFGHLVDLTDEADFEWIKRSQSPALRVRDEEHGKGPQSQPVLPRPASAQKAGYGDGASTLRPKRDHPADPAQAEPQPSGIDGGEQAQPLHEPTVIDLPLNTALRHTLEKIWGSSNSLRGPSINPKRLLTLLGAKYDQYLEYGQQDGHELMRHLLDACRMEEMDLIKKMQPPKDKKTKKRAQPSQQKHAQSAAQEVGDARVDTEVAGAMDLQMGDVDRGEAIAAPMSVNEADQAAVVVVDEARSEEAGDAAAAAAAVVAEETLLPFLDMLFCGKLASMIVCESCKKVSHTYEDFFDLSLSIRSETDVRVKKRDRIRNMADRWRRATQGKPVEKSKLHDATAASAATPVATPVFSETEASDAEGKKPHKKRGSFLSPADEGKTRFSLRTRSITRRPTSAKRAEKLGATSGSEMEPDFPDMASLSLAPTPRHMAADSAPPSAGEDDGDARTNTRLPRMLAPHPNGGESSREPSPSAPIGGRALPAAANGNGISAGNVAPTLSSHQADYIARILTEDAAPAAAAANGLPRRPATASGASGAFSDVVAQVSSAHGRHFHALHRGMSTRGPRKSALSEFETDPGSPSAKRRKQIQEEQNSTGLIAALRQFTSVEVLDGENSFACKNCWRLQNPPSAKERERYRRRKERRGLRYGSDDESEPSSSEGGSESDREGAVARATAKEQARHVSAAAGKSDDGPLNGSATLADGAAPSDMAPRRFNASIPTITTHAGTPPATEATEGKQLGLQNEAMAKLSAPHRDEHGHRPPDSPLMASSHGSDSNLSASASGYDTGTETDRSGVATSLDSETGLDESDADADETRPAAPSSKPKGPKRSTQSLPRRALKRYLIASAPPVLVFHLKRFQATGRGFVSGLAGFKKIDDQVTFPEYLDITPWLAPPREEYDRKGRLKGTSDPLVLRRRAEEEARRAGMDIKDVQVQVDSPEAARRRGRHRHGRQHHGHGDAGEGDRVAGKRHSMWSWTARERSRSRGPPGEGASAAGAGAYIEEAEEVQEGPRVKQGDREILPTVVSRPKTQYRLYAVVVHQGSLSAGHYTAYVLSDKIRLSNEEKANLLTTTVTRSAPASRVNTPAPANEAHRERRRSTQLAETPALQPLAEAEAKAEAPAGPAIEGDGAAASLAGPTTMSTGDSSAALSSSGSSAHSSAGSDGAARPPPPLVQPKPQAAVQAEFLRPQTSISSMGSVDSGLSQTGSIQSAPEGPPLVTINGNGNGTANGAPNSSAESLKPARSPNPAAAAASTAGSSSNGAARAEPRPDRSEIDDGRRWVYTSDTVVRAASIDEVLKAKAYMLFYERV</sequence>
<feature type="compositionally biased region" description="Low complexity" evidence="8">
    <location>
        <begin position="413"/>
        <end position="426"/>
    </location>
</feature>
<feature type="compositionally biased region" description="Basic residues" evidence="8">
    <location>
        <begin position="1018"/>
        <end position="1029"/>
    </location>
</feature>
<feature type="region of interest" description="Disordered" evidence="8">
    <location>
        <begin position="1144"/>
        <end position="1254"/>
    </location>
</feature>
<dbReference type="InterPro" id="IPR038765">
    <property type="entry name" value="Papain-like_cys_pep_sf"/>
</dbReference>
<dbReference type="OrthoDB" id="420187at2759"/>
<feature type="region of interest" description="Disordered" evidence="8">
    <location>
        <begin position="1050"/>
        <end position="1069"/>
    </location>
</feature>
<feature type="compositionally biased region" description="Basic residues" evidence="8">
    <location>
        <begin position="711"/>
        <end position="720"/>
    </location>
</feature>
<feature type="compositionally biased region" description="Low complexity" evidence="8">
    <location>
        <begin position="1175"/>
        <end position="1206"/>
    </location>
</feature>
<feature type="compositionally biased region" description="Polar residues" evidence="8">
    <location>
        <begin position="845"/>
        <end position="862"/>
    </location>
</feature>
<keyword evidence="7" id="KW-0788">Thiol protease</keyword>
<name>A0A5C3F425_9BASI</name>
<dbReference type="GO" id="GO:0005634">
    <property type="term" value="C:nucleus"/>
    <property type="evidence" value="ECO:0007669"/>
    <property type="project" value="TreeGrafter"/>
</dbReference>
<dbReference type="GO" id="GO:0006508">
    <property type="term" value="P:proteolysis"/>
    <property type="evidence" value="ECO:0007669"/>
    <property type="project" value="UniProtKB-KW"/>
</dbReference>
<feature type="region of interest" description="Disordered" evidence="8">
    <location>
        <begin position="703"/>
        <end position="910"/>
    </location>
</feature>
<dbReference type="InterPro" id="IPR001394">
    <property type="entry name" value="Peptidase_C19_UCH"/>
</dbReference>
<dbReference type="EMBL" id="OOIP01000009">
    <property type="protein sequence ID" value="SPO38021.1"/>
    <property type="molecule type" value="Genomic_DNA"/>
</dbReference>
<dbReference type="InterPro" id="IPR028889">
    <property type="entry name" value="USP"/>
</dbReference>